<evidence type="ECO:0000256" key="5">
    <source>
        <dbReference type="PIRNR" id="PIRNR005096"/>
    </source>
</evidence>
<dbReference type="GO" id="GO:0033499">
    <property type="term" value="P:galactose catabolic process via UDP-galactose, Leloir pathway"/>
    <property type="evidence" value="ECO:0007669"/>
    <property type="project" value="TreeGrafter"/>
</dbReference>
<dbReference type="CDD" id="cd09019">
    <property type="entry name" value="galactose_mutarotase_like"/>
    <property type="match status" value="1"/>
</dbReference>
<dbReference type="InterPro" id="IPR008183">
    <property type="entry name" value="Aldose_1/G6P_1-epimerase"/>
</dbReference>
<dbReference type="NCBIfam" id="NF008277">
    <property type="entry name" value="PRK11055.1"/>
    <property type="match status" value="1"/>
</dbReference>
<dbReference type="EMBL" id="KI669510">
    <property type="protein sequence ID" value="OCF32266.1"/>
    <property type="molecule type" value="Genomic_DNA"/>
</dbReference>
<keyword evidence="10" id="KW-1185">Reference proteome</keyword>
<evidence type="ECO:0000256" key="3">
    <source>
        <dbReference type="ARBA" id="ARBA00023235"/>
    </source>
</evidence>
<evidence type="ECO:0000256" key="7">
    <source>
        <dbReference type="PIRSR" id="PIRSR005096-2"/>
    </source>
</evidence>
<keyword evidence="4 5" id="KW-0119">Carbohydrate metabolism</keyword>
<dbReference type="GO" id="GO:0005737">
    <property type="term" value="C:cytoplasm"/>
    <property type="evidence" value="ECO:0007669"/>
    <property type="project" value="TreeGrafter"/>
</dbReference>
<feature type="binding site" evidence="8">
    <location>
        <begin position="176"/>
        <end position="178"/>
    </location>
    <ligand>
        <name>beta-D-galactose</name>
        <dbReference type="ChEBI" id="CHEBI:27667"/>
    </ligand>
</feature>
<dbReference type="AlphaFoldDB" id="A0A1B9GMM1"/>
<evidence type="ECO:0000313" key="9">
    <source>
        <dbReference type="EMBL" id="OCF32266.1"/>
    </source>
</evidence>
<gene>
    <name evidence="9" type="ORF">I316_06181</name>
</gene>
<evidence type="ECO:0000256" key="4">
    <source>
        <dbReference type="ARBA" id="ARBA00023277"/>
    </source>
</evidence>
<feature type="binding site" evidence="7">
    <location>
        <position position="247"/>
    </location>
    <ligand>
        <name>beta-D-galactose</name>
        <dbReference type="ChEBI" id="CHEBI:27667"/>
    </ligand>
</feature>
<feature type="active site" description="Proton donor" evidence="6">
    <location>
        <position position="176"/>
    </location>
</feature>
<comment type="similarity">
    <text evidence="2 5">Belongs to the aldose epimerase family.</text>
</comment>
<sequence>MAPTVFGQHNGEDVLAIEIRSADQSTSATIITLGAAIQDLRVSASEGQRSVILGFDNLEGYVANQKWHHGAIAGRFANRIANGRFTLDGEDYQVEINEPSGHSCHSGKKGFGHKNWKLEKHDGQSVTLRHTSSDGDQGFPGTLEAFVTYSLPSAGVIRIEYRATTDKTTPVNLTNHSYFNVDGTRGSSINDTLQQKLTIDADKYTPVDDGLIPTGELVDVAGTPFDFRSSRPIQLLDESANKPFHYDHNFVLRSPSSPGQLHRAAELVSSKGDLTLECWTDQPGIQIFDGAPLDIKEPGLGGARNGYRTGVCLETQIWPGSLGHEHFPQSVIKPGEEYRHLTEYRFHSA</sequence>
<comment type="pathway">
    <text evidence="1 5">Carbohydrate metabolism; hexose metabolism.</text>
</comment>
<dbReference type="PANTHER" id="PTHR10091:SF0">
    <property type="entry name" value="GALACTOSE MUTAROTASE"/>
    <property type="match status" value="1"/>
</dbReference>
<protein>
    <recommendedName>
        <fullName evidence="5">Aldose 1-epimerase</fullName>
        <ecNumber evidence="5">5.1.3.3</ecNumber>
    </recommendedName>
</protein>
<dbReference type="InterPro" id="IPR047215">
    <property type="entry name" value="Galactose_mutarotase-like"/>
</dbReference>
<name>A0A1B9GMM1_9TREE</name>
<reference evidence="10" key="2">
    <citation type="submission" date="2013-12" db="EMBL/GenBank/DDBJ databases">
        <title>Evolution of pathogenesis and genome organization in the Tremellales.</title>
        <authorList>
            <person name="Cuomo C."/>
            <person name="Litvintseva A."/>
            <person name="Heitman J."/>
            <person name="Chen Y."/>
            <person name="Sun S."/>
            <person name="Springer D."/>
            <person name="Dromer F."/>
            <person name="Young S."/>
            <person name="Zeng Q."/>
            <person name="Chapman S."/>
            <person name="Gujja S."/>
            <person name="Saif S."/>
            <person name="Birren B."/>
        </authorList>
    </citation>
    <scope>NUCLEOTIDE SEQUENCE [LARGE SCALE GENOMIC DNA]</scope>
    <source>
        <strain evidence="10">BCC8398</strain>
    </source>
</reference>
<comment type="catalytic activity">
    <reaction evidence="5">
        <text>alpha-D-glucose = beta-D-glucose</text>
        <dbReference type="Rhea" id="RHEA:10264"/>
        <dbReference type="ChEBI" id="CHEBI:15903"/>
        <dbReference type="ChEBI" id="CHEBI:17925"/>
        <dbReference type="EC" id="5.1.3.3"/>
    </reaction>
</comment>
<dbReference type="STRING" id="1296120.A0A1B9GMM1"/>
<evidence type="ECO:0000256" key="8">
    <source>
        <dbReference type="PIRSR" id="PIRSR005096-3"/>
    </source>
</evidence>
<dbReference type="Proteomes" id="UP000092666">
    <property type="component" value="Unassembled WGS sequence"/>
</dbReference>
<dbReference type="EC" id="5.1.3.3" evidence="5"/>
<feature type="active site" description="Proton acceptor" evidence="6">
    <location>
        <position position="314"/>
    </location>
</feature>
<organism evidence="9 10">
    <name type="scientific">Kwoniella heveanensis BCC8398</name>
    <dbReference type="NCBI Taxonomy" id="1296120"/>
    <lineage>
        <taxon>Eukaryota</taxon>
        <taxon>Fungi</taxon>
        <taxon>Dikarya</taxon>
        <taxon>Basidiomycota</taxon>
        <taxon>Agaricomycotina</taxon>
        <taxon>Tremellomycetes</taxon>
        <taxon>Tremellales</taxon>
        <taxon>Cryptococcaceae</taxon>
        <taxon>Kwoniella</taxon>
    </lineage>
</organism>
<dbReference type="OrthoDB" id="274691at2759"/>
<evidence type="ECO:0000256" key="1">
    <source>
        <dbReference type="ARBA" id="ARBA00005028"/>
    </source>
</evidence>
<keyword evidence="3 5" id="KW-0413">Isomerase</keyword>
<evidence type="ECO:0000256" key="6">
    <source>
        <dbReference type="PIRSR" id="PIRSR005096-1"/>
    </source>
</evidence>
<dbReference type="Gene3D" id="2.70.98.10">
    <property type="match status" value="1"/>
</dbReference>
<proteinExistence type="inferred from homology"/>
<reference evidence="9 10" key="1">
    <citation type="submission" date="2013-07" db="EMBL/GenBank/DDBJ databases">
        <title>The Genome Sequence of Cryptococcus heveanensis BCC8398.</title>
        <authorList>
            <consortium name="The Broad Institute Genome Sequencing Platform"/>
            <person name="Cuomo C."/>
            <person name="Litvintseva A."/>
            <person name="Chen Y."/>
            <person name="Heitman J."/>
            <person name="Sun S."/>
            <person name="Springer D."/>
            <person name="Dromer F."/>
            <person name="Young S.K."/>
            <person name="Zeng Q."/>
            <person name="Gargeya S."/>
            <person name="Fitzgerald M."/>
            <person name="Abouelleil A."/>
            <person name="Alvarado L."/>
            <person name="Berlin A.M."/>
            <person name="Chapman S.B."/>
            <person name="Dewar J."/>
            <person name="Goldberg J."/>
            <person name="Griggs A."/>
            <person name="Gujja S."/>
            <person name="Hansen M."/>
            <person name="Howarth C."/>
            <person name="Imamovic A."/>
            <person name="Larimer J."/>
            <person name="McCowan C."/>
            <person name="Murphy C."/>
            <person name="Pearson M."/>
            <person name="Priest M."/>
            <person name="Roberts A."/>
            <person name="Saif S."/>
            <person name="Shea T."/>
            <person name="Sykes S."/>
            <person name="Wortman J."/>
            <person name="Nusbaum C."/>
            <person name="Birren B."/>
        </authorList>
    </citation>
    <scope>NUCLEOTIDE SEQUENCE [LARGE SCALE GENOMIC DNA]</scope>
    <source>
        <strain evidence="9 10">BCC8398</strain>
    </source>
</reference>
<dbReference type="GO" id="GO:0006006">
    <property type="term" value="P:glucose metabolic process"/>
    <property type="evidence" value="ECO:0007669"/>
    <property type="project" value="TreeGrafter"/>
</dbReference>
<evidence type="ECO:0000313" key="10">
    <source>
        <dbReference type="Proteomes" id="UP000092666"/>
    </source>
</evidence>
<accession>A0A1B9GMM1</accession>
<dbReference type="PANTHER" id="PTHR10091">
    <property type="entry name" value="ALDOSE-1-EPIMERASE"/>
    <property type="match status" value="1"/>
</dbReference>
<dbReference type="InterPro" id="IPR011013">
    <property type="entry name" value="Gal_mutarotase_sf_dom"/>
</dbReference>
<dbReference type="PIRSF" id="PIRSF005096">
    <property type="entry name" value="GALM"/>
    <property type="match status" value="1"/>
</dbReference>
<dbReference type="GO" id="GO:0030246">
    <property type="term" value="F:carbohydrate binding"/>
    <property type="evidence" value="ECO:0007669"/>
    <property type="project" value="InterPro"/>
</dbReference>
<dbReference type="GO" id="GO:0004034">
    <property type="term" value="F:aldose 1-epimerase activity"/>
    <property type="evidence" value="ECO:0007669"/>
    <property type="project" value="UniProtKB-EC"/>
</dbReference>
<evidence type="ECO:0000256" key="2">
    <source>
        <dbReference type="ARBA" id="ARBA00006206"/>
    </source>
</evidence>
<dbReference type="SUPFAM" id="SSF74650">
    <property type="entry name" value="Galactose mutarotase-like"/>
    <property type="match status" value="1"/>
</dbReference>
<dbReference type="InterPro" id="IPR014718">
    <property type="entry name" value="GH-type_carb-bd"/>
</dbReference>
<dbReference type="UniPathway" id="UPA00242"/>
<dbReference type="InterPro" id="IPR015443">
    <property type="entry name" value="Aldose_1-epimerase"/>
</dbReference>
<feature type="binding site" evidence="8">
    <location>
        <begin position="78"/>
        <end position="79"/>
    </location>
    <ligand>
        <name>beta-D-galactose</name>
        <dbReference type="ChEBI" id="CHEBI:27667"/>
    </ligand>
</feature>
<dbReference type="Pfam" id="PF01263">
    <property type="entry name" value="Aldose_epim"/>
    <property type="match status" value="1"/>
</dbReference>